<keyword evidence="1 4" id="KW-0378">Hydrolase</keyword>
<keyword evidence="2" id="KW-0732">Signal</keyword>
<dbReference type="PANTHER" id="PTHR48081">
    <property type="entry name" value="AB HYDROLASE SUPERFAMILY PROTEIN C4A8.06C"/>
    <property type="match status" value="1"/>
</dbReference>
<comment type="caution">
    <text evidence="4">The sequence shown here is derived from an EMBL/GenBank/DDBJ whole genome shotgun (WGS) entry which is preliminary data.</text>
</comment>
<dbReference type="InterPro" id="IPR029058">
    <property type="entry name" value="AB_hydrolase_fold"/>
</dbReference>
<dbReference type="InterPro" id="IPR050300">
    <property type="entry name" value="GDXG_lipolytic_enzyme"/>
</dbReference>
<feature type="domain" description="BD-FAE-like" evidence="3">
    <location>
        <begin position="64"/>
        <end position="266"/>
    </location>
</feature>
<dbReference type="Pfam" id="PF20434">
    <property type="entry name" value="BD-FAE"/>
    <property type="match status" value="1"/>
</dbReference>
<dbReference type="GO" id="GO:0016787">
    <property type="term" value="F:hydrolase activity"/>
    <property type="evidence" value="ECO:0007669"/>
    <property type="project" value="UniProtKB-KW"/>
</dbReference>
<protein>
    <submittedName>
        <fullName evidence="4">Alpha/beta hydrolase</fullName>
    </submittedName>
</protein>
<dbReference type="Proteomes" id="UP001595841">
    <property type="component" value="Unassembled WGS sequence"/>
</dbReference>
<evidence type="ECO:0000256" key="2">
    <source>
        <dbReference type="SAM" id="SignalP"/>
    </source>
</evidence>
<dbReference type="InterPro" id="IPR049492">
    <property type="entry name" value="BD-FAE-like_dom"/>
</dbReference>
<evidence type="ECO:0000313" key="5">
    <source>
        <dbReference type="Proteomes" id="UP001595841"/>
    </source>
</evidence>
<evidence type="ECO:0000259" key="3">
    <source>
        <dbReference type="Pfam" id="PF20434"/>
    </source>
</evidence>
<keyword evidence="5" id="KW-1185">Reference proteome</keyword>
<name>A0ABV8PKT7_9FLAO</name>
<evidence type="ECO:0000313" key="4">
    <source>
        <dbReference type="EMBL" id="MFC4220547.1"/>
    </source>
</evidence>
<organism evidence="4 5">
    <name type="scientific">Flagellimonas marina</name>
    <dbReference type="NCBI Taxonomy" id="1775168"/>
    <lineage>
        <taxon>Bacteria</taxon>
        <taxon>Pseudomonadati</taxon>
        <taxon>Bacteroidota</taxon>
        <taxon>Flavobacteriia</taxon>
        <taxon>Flavobacteriales</taxon>
        <taxon>Flavobacteriaceae</taxon>
        <taxon>Flagellimonas</taxon>
    </lineage>
</organism>
<gene>
    <name evidence="4" type="ORF">ACFOWS_10400</name>
</gene>
<dbReference type="Gene3D" id="3.40.50.1820">
    <property type="entry name" value="alpha/beta hydrolase"/>
    <property type="match status" value="1"/>
</dbReference>
<feature type="signal peptide" evidence="2">
    <location>
        <begin position="1"/>
        <end position="23"/>
    </location>
</feature>
<accession>A0ABV8PKT7</accession>
<feature type="chain" id="PRO_5046359538" evidence="2">
    <location>
        <begin position="24"/>
        <end position="309"/>
    </location>
</feature>
<reference evidence="5" key="1">
    <citation type="journal article" date="2019" name="Int. J. Syst. Evol. Microbiol.">
        <title>The Global Catalogue of Microorganisms (GCM) 10K type strain sequencing project: providing services to taxonomists for standard genome sequencing and annotation.</title>
        <authorList>
            <consortium name="The Broad Institute Genomics Platform"/>
            <consortium name="The Broad Institute Genome Sequencing Center for Infectious Disease"/>
            <person name="Wu L."/>
            <person name="Ma J."/>
        </authorList>
    </citation>
    <scope>NUCLEOTIDE SEQUENCE [LARGE SCALE GENOMIC DNA]</scope>
    <source>
        <strain evidence="5">CGMCC 1.15774</strain>
    </source>
</reference>
<dbReference type="PANTHER" id="PTHR48081:SF6">
    <property type="entry name" value="PEPTIDASE S9 PROLYL OLIGOPEPTIDASE CATALYTIC DOMAIN-CONTAINING PROTEIN"/>
    <property type="match status" value="1"/>
</dbReference>
<sequence length="309" mass="34548">MKYSKHTSIFVTLIGLFTMSLSAQDTIMPLWSKKIPNQEPSNEKEKIETERFKWISNVQEPTIEVYLPTKSNANGQAVVIFPGGGYYGLAYDWEGIDMAKALNSRGVAGIVVKYRLPLSKSIVKEKEVVPLQDAQRAIRLVRSKAAEWNISEEKIGIMGFSAGGHLASTLGTHYEDDVYEKQDEADDVSARPNFMALIYPVISMEKSTTHTGSRGALLGDNPSDEMSDRFSANKNVTKDTPPTFLLHAQDDEGVPVENSILMFSALKKENVPVTMHIYPKGGHGFSLALQDKRLNNWMTLLYEWLDNLE</sequence>
<proteinExistence type="predicted"/>
<dbReference type="EMBL" id="JBHSCL010000004">
    <property type="protein sequence ID" value="MFC4220547.1"/>
    <property type="molecule type" value="Genomic_DNA"/>
</dbReference>
<dbReference type="SUPFAM" id="SSF53474">
    <property type="entry name" value="alpha/beta-Hydrolases"/>
    <property type="match status" value="1"/>
</dbReference>
<dbReference type="RefSeq" id="WP_379764218.1">
    <property type="nucleotide sequence ID" value="NZ_JBHSCL010000004.1"/>
</dbReference>
<evidence type="ECO:0000256" key="1">
    <source>
        <dbReference type="ARBA" id="ARBA00022801"/>
    </source>
</evidence>